<evidence type="ECO:0000313" key="2">
    <source>
        <dbReference type="EMBL" id="AKF16296.1"/>
    </source>
</evidence>
<accession>A0A1B0REY6</accession>
<dbReference type="EMBL" id="KM198330">
    <property type="protein sequence ID" value="AKF16296.1"/>
    <property type="molecule type" value="Genomic_DNA"/>
</dbReference>
<gene>
    <name evidence="1" type="primary">traH</name>
    <name evidence="2" type="ORF">pDGSE139_094</name>
    <name evidence="1" type="ORF">pSEN112499_096</name>
</gene>
<dbReference type="Pfam" id="PF19456">
    <property type="entry name" value="MobI"/>
    <property type="match status" value="1"/>
</dbReference>
<dbReference type="AlphaFoldDB" id="A0A1B0REY6"/>
<geneLocation type="plasmid" evidence="1">
    <name>pSEN112499</name>
</geneLocation>
<sequence length="60" mass="7180">MKSGKYSKNCFVNHASWEYEMISETEALLEPYREMLELYHSAYIELGRKIRQYSKTKVAQ</sequence>
<dbReference type="EMBL" id="KM396299">
    <property type="protein sequence ID" value="AKB10181.1"/>
    <property type="molecule type" value="Genomic_DNA"/>
</dbReference>
<proteinExistence type="predicted"/>
<keyword evidence="2" id="KW-0614">Plasmid</keyword>
<protein>
    <submittedName>
        <fullName evidence="1">TraH</fullName>
    </submittedName>
</protein>
<dbReference type="InterPro" id="IPR045809">
    <property type="entry name" value="MobI"/>
</dbReference>
<geneLocation type="plasmid" evidence="2">
    <name>pDGSE139</name>
</geneLocation>
<name>A0A1B0REY6_SALEN</name>
<reference evidence="2" key="1">
    <citation type="submission" date="2014-07" db="EMBL/GenBank/DDBJ databases">
        <title>High prevalence of clonal-related extended-spectrum cephalosporin-resistant Salmonella enterica serovar Enteritidis in Republic of Korea: a microbiological, molecular, and epidemiological study.</title>
        <authorList>
            <person name="Kim J.S."/>
            <person name="Jeon S.-E."/>
            <person name="Kim S.-J."/>
            <person name="Lee D.-Y."/>
            <person name="Chung G.T."/>
            <person name="Yoo C.-K."/>
            <person name="Kim J."/>
        </authorList>
    </citation>
    <scope>NUCLEOTIDE SEQUENCE</scope>
    <source>
        <strain evidence="2">DG1009139</strain>
        <strain evidence="1">SEN112499</strain>
        <plasmid evidence="2">pDGSE139</plasmid>
        <plasmid evidence="1">pSEN112499</plasmid>
    </source>
</reference>
<evidence type="ECO:0000313" key="1">
    <source>
        <dbReference type="EMBL" id="AKB10181.1"/>
    </source>
</evidence>
<organism evidence="2">
    <name type="scientific">Salmonella enteritidis</name>
    <dbReference type="NCBI Taxonomy" id="149539"/>
    <lineage>
        <taxon>Bacteria</taxon>
        <taxon>Pseudomonadati</taxon>
        <taxon>Pseudomonadota</taxon>
        <taxon>Gammaproteobacteria</taxon>
        <taxon>Enterobacterales</taxon>
        <taxon>Enterobacteriaceae</taxon>
        <taxon>Salmonella</taxon>
    </lineage>
</organism>